<evidence type="ECO:0000259" key="17">
    <source>
        <dbReference type="Pfam" id="PF04715"/>
    </source>
</evidence>
<evidence type="ECO:0000256" key="6">
    <source>
        <dbReference type="ARBA" id="ARBA00020653"/>
    </source>
</evidence>
<keyword evidence="10 15" id="KW-0460">Magnesium</keyword>
<keyword evidence="12 15" id="KW-0456">Lyase</keyword>
<evidence type="ECO:0000256" key="4">
    <source>
        <dbReference type="ARBA" id="ARBA00011575"/>
    </source>
</evidence>
<dbReference type="Pfam" id="PF00425">
    <property type="entry name" value="Chorismate_bind"/>
    <property type="match status" value="1"/>
</dbReference>
<accession>A0A5J6N040</accession>
<evidence type="ECO:0000256" key="13">
    <source>
        <dbReference type="ARBA" id="ARBA00025634"/>
    </source>
</evidence>
<evidence type="ECO:0000256" key="8">
    <source>
        <dbReference type="ARBA" id="ARBA00022723"/>
    </source>
</evidence>
<dbReference type="NCBIfam" id="TIGR00564">
    <property type="entry name" value="trpE_most"/>
    <property type="match status" value="1"/>
</dbReference>
<dbReference type="InterPro" id="IPR005256">
    <property type="entry name" value="Anth_synth_I_PabB"/>
</dbReference>
<sequence length="504" mass="55261">MRVEPSLEAVEARYRAGQPTVVWTRLVADLETPVSAMLKLCNGKPNSFLLESVEGGAVRGRYSLIGLQPDLIWRCFGDKPEINRQARFDTGRFEPVAGGAIASLRALIEESKIELPEGLPPMAAGLFGYLGYDMVRLMETLPDIQPDKLGLPDGIFLRPTIMAVFDNVEDIVTVVTPVRPQAGIDARAAYNLACERLAAAVELFDRNLPQLREASEDQAGLPEPRSNMTPSRFHEMVQKAKEYILAGDIFQVVLSQRFALPFKLSPFALYRSLRRLNPSPFLFFLDFGGFSVVGSSPEILVRLRDRKVTIRPIAGTRRRGANPAEDKALAEDLLGDPKERAEHLMLLDLGRNDVGRVAKIGTVKVTEKYVIEYYSHVMHIVSNVEGEIDPKHDAMDALIAGFPAGTVSGAPKVRAMEIIEELEPERRGLYGGAVGYFAADGAMDTCIALRTAVVKDGVMYVQAGGGIVYDSSPEGEFQESVNKAKALVRAAQEAVRFASGGRNR</sequence>
<evidence type="ECO:0000256" key="12">
    <source>
        <dbReference type="ARBA" id="ARBA00023239"/>
    </source>
</evidence>
<dbReference type="GO" id="GO:0046872">
    <property type="term" value="F:metal ion binding"/>
    <property type="evidence" value="ECO:0007669"/>
    <property type="project" value="UniProtKB-KW"/>
</dbReference>
<comment type="pathway">
    <text evidence="2 15">Amino-acid biosynthesis; L-tryptophan biosynthesis; L-tryptophan from chorismate: step 1/5.</text>
</comment>
<gene>
    <name evidence="15" type="primary">trpE</name>
    <name evidence="18" type="ORF">FRZ61_22350</name>
</gene>
<dbReference type="PANTHER" id="PTHR11236">
    <property type="entry name" value="AMINOBENZOATE/ANTHRANILATE SYNTHASE"/>
    <property type="match status" value="1"/>
</dbReference>
<evidence type="ECO:0000256" key="1">
    <source>
        <dbReference type="ARBA" id="ARBA00001946"/>
    </source>
</evidence>
<dbReference type="InterPro" id="IPR015890">
    <property type="entry name" value="Chorismate_C"/>
</dbReference>
<dbReference type="Pfam" id="PF04715">
    <property type="entry name" value="Anth_synt_I_N"/>
    <property type="match status" value="1"/>
</dbReference>
<feature type="domain" description="Anthranilate synthase component I N-terminal" evidence="17">
    <location>
        <begin position="29"/>
        <end position="174"/>
    </location>
</feature>
<comment type="catalytic activity">
    <reaction evidence="14 15">
        <text>chorismate + L-glutamine = anthranilate + pyruvate + L-glutamate + H(+)</text>
        <dbReference type="Rhea" id="RHEA:21732"/>
        <dbReference type="ChEBI" id="CHEBI:15361"/>
        <dbReference type="ChEBI" id="CHEBI:15378"/>
        <dbReference type="ChEBI" id="CHEBI:16567"/>
        <dbReference type="ChEBI" id="CHEBI:29748"/>
        <dbReference type="ChEBI" id="CHEBI:29985"/>
        <dbReference type="ChEBI" id="CHEBI:58359"/>
        <dbReference type="EC" id="4.1.3.27"/>
    </reaction>
</comment>
<dbReference type="InterPro" id="IPR019999">
    <property type="entry name" value="Anth_synth_I-like"/>
</dbReference>
<comment type="subunit">
    <text evidence="4 15">Heterotetramer consisting of two non-identical subunits: a beta subunit (TrpG) and a large alpha subunit (TrpE).</text>
</comment>
<proteinExistence type="inferred from homology"/>
<feature type="domain" description="Chorismate-utilising enzyme C-terminal" evidence="16">
    <location>
        <begin position="231"/>
        <end position="483"/>
    </location>
</feature>
<comment type="cofactor">
    <cofactor evidence="1 15">
        <name>Mg(2+)</name>
        <dbReference type="ChEBI" id="CHEBI:18420"/>
    </cofactor>
</comment>
<reference evidence="18 19" key="1">
    <citation type="submission" date="2019-08" db="EMBL/GenBank/DDBJ databases">
        <title>Hyperibacter terrae gen. nov., sp. nov. and Hyperibacter viscosus sp. nov., two new members in the family Rhodospirillaceae isolated from the rhizosphere of Hypericum perforatum.</title>
        <authorList>
            <person name="Noviana Z."/>
        </authorList>
    </citation>
    <scope>NUCLEOTIDE SEQUENCE [LARGE SCALE GENOMIC DNA]</scope>
    <source>
        <strain evidence="18 19">R5959</strain>
    </source>
</reference>
<organism evidence="18 19">
    <name type="scientific">Hypericibacter adhaerens</name>
    <dbReference type="NCBI Taxonomy" id="2602016"/>
    <lineage>
        <taxon>Bacteria</taxon>
        <taxon>Pseudomonadati</taxon>
        <taxon>Pseudomonadota</taxon>
        <taxon>Alphaproteobacteria</taxon>
        <taxon>Rhodospirillales</taxon>
        <taxon>Dongiaceae</taxon>
        <taxon>Hypericibacter</taxon>
    </lineage>
</organism>
<name>A0A5J6N040_9PROT</name>
<evidence type="ECO:0000313" key="19">
    <source>
        <dbReference type="Proteomes" id="UP000325797"/>
    </source>
</evidence>
<keyword evidence="8 15" id="KW-0479">Metal-binding</keyword>
<dbReference type="SUPFAM" id="SSF56322">
    <property type="entry name" value="ADC synthase"/>
    <property type="match status" value="1"/>
</dbReference>
<dbReference type="EMBL" id="CP042582">
    <property type="protein sequence ID" value="QEX22305.1"/>
    <property type="molecule type" value="Genomic_DNA"/>
</dbReference>
<comment type="similarity">
    <text evidence="3 15">Belongs to the anthranilate synthase component I family.</text>
</comment>
<evidence type="ECO:0000256" key="15">
    <source>
        <dbReference type="RuleBase" id="RU364045"/>
    </source>
</evidence>
<evidence type="ECO:0000256" key="5">
    <source>
        <dbReference type="ARBA" id="ARBA00012266"/>
    </source>
</evidence>
<evidence type="ECO:0000256" key="7">
    <source>
        <dbReference type="ARBA" id="ARBA00022605"/>
    </source>
</evidence>
<comment type="function">
    <text evidence="13 15">Part of a heterotetrameric complex that catalyzes the two-step biosynthesis of anthranilate, an intermediate in the biosynthesis of L-tryptophan. In the first step, the glutamine-binding beta subunit (TrpG) of anthranilate synthase (AS) provides the glutamine amidotransferase activity which generates ammonia as a substrate that, along with chorismate, is used in the second step, catalyzed by the large alpha subunit of AS (TrpE) to produce anthranilate. In the absence of TrpG, TrpE can synthesize anthranilate directly from chorismate and high concentrations of ammonia.</text>
</comment>
<evidence type="ECO:0000256" key="10">
    <source>
        <dbReference type="ARBA" id="ARBA00022842"/>
    </source>
</evidence>
<protein>
    <recommendedName>
        <fullName evidence="6 15">Anthranilate synthase component 1</fullName>
        <ecNumber evidence="5 15">4.1.3.27</ecNumber>
    </recommendedName>
</protein>
<evidence type="ECO:0000256" key="2">
    <source>
        <dbReference type="ARBA" id="ARBA00004873"/>
    </source>
</evidence>
<dbReference type="AlphaFoldDB" id="A0A5J6N040"/>
<evidence type="ECO:0000256" key="9">
    <source>
        <dbReference type="ARBA" id="ARBA00022822"/>
    </source>
</evidence>
<dbReference type="Gene3D" id="3.60.120.10">
    <property type="entry name" value="Anthranilate synthase"/>
    <property type="match status" value="1"/>
</dbReference>
<dbReference type="EC" id="4.1.3.27" evidence="5 15"/>
<dbReference type="RefSeq" id="WP_151117547.1">
    <property type="nucleotide sequence ID" value="NZ_CP042582.1"/>
</dbReference>
<dbReference type="GO" id="GO:0004049">
    <property type="term" value="F:anthranilate synthase activity"/>
    <property type="evidence" value="ECO:0007669"/>
    <property type="project" value="UniProtKB-EC"/>
</dbReference>
<dbReference type="KEGG" id="hadh:FRZ61_22350"/>
<evidence type="ECO:0000256" key="11">
    <source>
        <dbReference type="ARBA" id="ARBA00023141"/>
    </source>
</evidence>
<dbReference type="InterPro" id="IPR005801">
    <property type="entry name" value="ADC_synthase"/>
</dbReference>
<evidence type="ECO:0000256" key="3">
    <source>
        <dbReference type="ARBA" id="ARBA00009562"/>
    </source>
</evidence>
<dbReference type="OrthoDB" id="9803598at2"/>
<dbReference type="GO" id="GO:0000162">
    <property type="term" value="P:L-tryptophan biosynthetic process"/>
    <property type="evidence" value="ECO:0007669"/>
    <property type="project" value="UniProtKB-UniPathway"/>
</dbReference>
<dbReference type="Proteomes" id="UP000325797">
    <property type="component" value="Chromosome"/>
</dbReference>
<evidence type="ECO:0000313" key="18">
    <source>
        <dbReference type="EMBL" id="QEX22305.1"/>
    </source>
</evidence>
<keyword evidence="7 15" id="KW-0028">Amino-acid biosynthesis</keyword>
<keyword evidence="11 15" id="KW-0057">Aromatic amino acid biosynthesis</keyword>
<evidence type="ECO:0000259" key="16">
    <source>
        <dbReference type="Pfam" id="PF00425"/>
    </source>
</evidence>
<dbReference type="PANTHER" id="PTHR11236:SF48">
    <property type="entry name" value="ISOCHORISMATE SYNTHASE MENF"/>
    <property type="match status" value="1"/>
</dbReference>
<dbReference type="InterPro" id="IPR006805">
    <property type="entry name" value="Anth_synth_I_N"/>
</dbReference>
<dbReference type="PRINTS" id="PR00095">
    <property type="entry name" value="ANTSNTHASEI"/>
</dbReference>
<keyword evidence="19" id="KW-1185">Reference proteome</keyword>
<evidence type="ECO:0000256" key="14">
    <source>
        <dbReference type="ARBA" id="ARBA00047683"/>
    </source>
</evidence>
<keyword evidence="9 15" id="KW-0822">Tryptophan biosynthesis</keyword>
<dbReference type="UniPathway" id="UPA00035">
    <property type="reaction ID" value="UER00040"/>
</dbReference>